<dbReference type="Pfam" id="PF03134">
    <property type="entry name" value="TB2_DP1_HVA22"/>
    <property type="match status" value="1"/>
</dbReference>
<dbReference type="GO" id="GO:0016020">
    <property type="term" value="C:membrane"/>
    <property type="evidence" value="ECO:0007669"/>
    <property type="project" value="UniProtKB-SubCell"/>
</dbReference>
<protein>
    <recommendedName>
        <fullName evidence="1">Protein YOP1</fullName>
    </recommendedName>
</protein>
<dbReference type="eggNOG" id="ENOG502RS11">
    <property type="taxonomic scope" value="Eukaryota"/>
</dbReference>
<reference evidence="2 3" key="1">
    <citation type="journal article" date="2004" name="Nature">
        <title>Genome evolution in yeasts.</title>
        <authorList>
            <consortium name="Genolevures"/>
            <person name="Dujon B."/>
            <person name="Sherman D."/>
            <person name="Fischer G."/>
            <person name="Durrens P."/>
            <person name="Casaregola S."/>
            <person name="Lafontaine I."/>
            <person name="de Montigny J."/>
            <person name="Marck C."/>
            <person name="Neuveglise C."/>
            <person name="Talla E."/>
            <person name="Goffard N."/>
            <person name="Frangeul L."/>
            <person name="Aigle M."/>
            <person name="Anthouard V."/>
            <person name="Babour A."/>
            <person name="Barbe V."/>
            <person name="Barnay S."/>
            <person name="Blanchin S."/>
            <person name="Beckerich J.M."/>
            <person name="Beyne E."/>
            <person name="Bleykasten C."/>
            <person name="Boisrame A."/>
            <person name="Boyer J."/>
            <person name="Cattolico L."/>
            <person name="Confanioleri F."/>
            <person name="de Daruvar A."/>
            <person name="Despons L."/>
            <person name="Fabre E."/>
            <person name="Fairhead C."/>
            <person name="Ferry-Dumazet H."/>
            <person name="Groppi A."/>
            <person name="Hantraye F."/>
            <person name="Hennequin C."/>
            <person name="Jauniaux N."/>
            <person name="Joyet P."/>
            <person name="Kachouri R."/>
            <person name="Kerrest A."/>
            <person name="Koszul R."/>
            <person name="Lemaire M."/>
            <person name="Lesur I."/>
            <person name="Ma L."/>
            <person name="Muller H."/>
            <person name="Nicaud J.M."/>
            <person name="Nikolski M."/>
            <person name="Oztas S."/>
            <person name="Ozier-Kalogeropoulos O."/>
            <person name="Pellenz S."/>
            <person name="Potier S."/>
            <person name="Richard G.F."/>
            <person name="Straub M.L."/>
            <person name="Suleau A."/>
            <person name="Swennene D."/>
            <person name="Tekaia F."/>
            <person name="Wesolowski-Louvel M."/>
            <person name="Westhof E."/>
            <person name="Wirth B."/>
            <person name="Zeniou-Meyer M."/>
            <person name="Zivanovic I."/>
            <person name="Bolotin-Fukuhara M."/>
            <person name="Thierry A."/>
            <person name="Bouchier C."/>
            <person name="Caudron B."/>
            <person name="Scarpelli C."/>
            <person name="Gaillardin C."/>
            <person name="Weissenbach J."/>
            <person name="Wincker P."/>
            <person name="Souciet J.L."/>
        </authorList>
    </citation>
    <scope>NUCLEOTIDE SEQUENCE [LARGE SCALE GENOMIC DNA]</scope>
    <source>
        <strain evidence="3">ATCC 36239 / CBS 767 / BCRC 21394 / JCM 1990 / NBRC 0083 / IGC 2968</strain>
    </source>
</reference>
<dbReference type="AlphaFoldDB" id="Q6BIU9"/>
<dbReference type="VEuPathDB" id="FungiDB:DEHA2G07458g"/>
<comment type="subcellular location">
    <subcellularLocation>
        <location evidence="1">Membrane</location>
        <topology evidence="1">Multi-pass membrane protein</topology>
    </subcellularLocation>
</comment>
<proteinExistence type="inferred from homology"/>
<gene>
    <name evidence="2" type="ordered locus">DEHA2G07458g</name>
</gene>
<dbReference type="OMA" id="KRKGWIW"/>
<evidence type="ECO:0000256" key="1">
    <source>
        <dbReference type="RuleBase" id="RU362006"/>
    </source>
</evidence>
<keyword evidence="3" id="KW-1185">Reference proteome</keyword>
<name>Q6BIU9_DEBHA</name>
<comment type="similarity">
    <text evidence="1">Belongs to the DP1 family.</text>
</comment>
<evidence type="ECO:0000313" key="2">
    <source>
        <dbReference type="EMBL" id="CAG90333.2"/>
    </source>
</evidence>
<evidence type="ECO:0000313" key="3">
    <source>
        <dbReference type="Proteomes" id="UP000000599"/>
    </source>
</evidence>
<dbReference type="GeneID" id="2904752"/>
<dbReference type="InterPro" id="IPR004345">
    <property type="entry name" value="TB2_DP1_HVA22"/>
</dbReference>
<dbReference type="PANTHER" id="PTHR12300">
    <property type="entry name" value="HVA22-LIKE PROTEINS"/>
    <property type="match status" value="1"/>
</dbReference>
<dbReference type="STRING" id="284592.Q6BIU9"/>
<sequence length="303" mass="33837">MFGLFSILNSLVSVIFPIFGSYKSVENYNNVANEIALSNVNIGGFQVPINALLRKSGDSTAGTENGEESLQRHLISIQKWMVYWIVYASLSVVESVFLLRYIVPMYSLIRLGISVWLISPMIIGPVGDTTESNNIVARKKEFDVFSQSGCGLCYYRFIKPWLDGEFKLFGGIDLSKIVSPSILGYINQYELIHYITSYLNLNKPGEDRSGSNFFELVKSKVVDSSGSYLFVNNCFSDKATGETSAAKDMRLNPNTLVEQTGADSTSVNVLYEEYDVVDKPGAQDSLGNIKTEPKIEKRKGWIW</sequence>
<dbReference type="PANTHER" id="PTHR12300:SF177">
    <property type="entry name" value="PROTEIN YOP1"/>
    <property type="match status" value="1"/>
</dbReference>
<dbReference type="InParanoid" id="Q6BIU9"/>
<dbReference type="HOGENOM" id="CLU_918358_0_0_1"/>
<organism evidence="2 3">
    <name type="scientific">Debaryomyces hansenii (strain ATCC 36239 / CBS 767 / BCRC 21394 / JCM 1990 / NBRC 0083 / IGC 2968)</name>
    <name type="common">Yeast</name>
    <name type="synonym">Torulaspora hansenii</name>
    <dbReference type="NCBI Taxonomy" id="284592"/>
    <lineage>
        <taxon>Eukaryota</taxon>
        <taxon>Fungi</taxon>
        <taxon>Dikarya</taxon>
        <taxon>Ascomycota</taxon>
        <taxon>Saccharomycotina</taxon>
        <taxon>Pichiomycetes</taxon>
        <taxon>Debaryomycetaceae</taxon>
        <taxon>Debaryomyces</taxon>
    </lineage>
</organism>
<dbReference type="Proteomes" id="UP000000599">
    <property type="component" value="Chromosome G"/>
</dbReference>
<dbReference type="RefSeq" id="XP_461872.2">
    <property type="nucleotide sequence ID" value="XM_461872.1"/>
</dbReference>
<dbReference type="KEGG" id="dha:DEHA2G07458g"/>
<accession>Q6BIU9</accession>
<dbReference type="EMBL" id="CR382139">
    <property type="protein sequence ID" value="CAG90333.2"/>
    <property type="molecule type" value="Genomic_DNA"/>
</dbReference>
<dbReference type="OrthoDB" id="434647at2759"/>